<dbReference type="AlphaFoldDB" id="A0A9D5H9F9"/>
<dbReference type="GO" id="GO:0016567">
    <property type="term" value="P:protein ubiquitination"/>
    <property type="evidence" value="ECO:0007669"/>
    <property type="project" value="TreeGrafter"/>
</dbReference>
<keyword evidence="3" id="KW-0862">Zinc</keyword>
<reference evidence="6" key="2">
    <citation type="journal article" date="2022" name="Hortic Res">
        <title>The genome of Dioscorea zingiberensis sheds light on the biosynthesis, origin and evolution of the medicinally important diosgenin saponins.</title>
        <authorList>
            <person name="Li Y."/>
            <person name="Tan C."/>
            <person name="Li Z."/>
            <person name="Guo J."/>
            <person name="Li S."/>
            <person name="Chen X."/>
            <person name="Wang C."/>
            <person name="Dai X."/>
            <person name="Yang H."/>
            <person name="Song W."/>
            <person name="Hou L."/>
            <person name="Xu J."/>
            <person name="Tong Z."/>
            <person name="Xu A."/>
            <person name="Yuan X."/>
            <person name="Wang W."/>
            <person name="Yang Q."/>
            <person name="Chen L."/>
            <person name="Sun Z."/>
            <person name="Wang K."/>
            <person name="Pan B."/>
            <person name="Chen J."/>
            <person name="Bao Y."/>
            <person name="Liu F."/>
            <person name="Qi X."/>
            <person name="Gang D.R."/>
            <person name="Wen J."/>
            <person name="Li J."/>
        </authorList>
    </citation>
    <scope>NUCLEOTIDE SEQUENCE</scope>
    <source>
        <strain evidence="6">Dzin_1.0</strain>
    </source>
</reference>
<evidence type="ECO:0000256" key="1">
    <source>
        <dbReference type="ARBA" id="ARBA00022723"/>
    </source>
</evidence>
<keyword evidence="1" id="KW-0479">Metal-binding</keyword>
<dbReference type="SMART" id="SM00184">
    <property type="entry name" value="RING"/>
    <property type="match status" value="1"/>
</dbReference>
<keyword evidence="7" id="KW-1185">Reference proteome</keyword>
<organism evidence="6 7">
    <name type="scientific">Dioscorea zingiberensis</name>
    <dbReference type="NCBI Taxonomy" id="325984"/>
    <lineage>
        <taxon>Eukaryota</taxon>
        <taxon>Viridiplantae</taxon>
        <taxon>Streptophyta</taxon>
        <taxon>Embryophyta</taxon>
        <taxon>Tracheophyta</taxon>
        <taxon>Spermatophyta</taxon>
        <taxon>Magnoliopsida</taxon>
        <taxon>Liliopsida</taxon>
        <taxon>Dioscoreales</taxon>
        <taxon>Dioscoreaceae</taxon>
        <taxon>Dioscorea</taxon>
    </lineage>
</organism>
<evidence type="ECO:0000313" key="6">
    <source>
        <dbReference type="EMBL" id="KAJ0968299.1"/>
    </source>
</evidence>
<dbReference type="Gene3D" id="3.30.40.10">
    <property type="entry name" value="Zinc/RING finger domain, C3HC4 (zinc finger)"/>
    <property type="match status" value="1"/>
</dbReference>
<dbReference type="PANTHER" id="PTHR45969">
    <property type="entry name" value="RING ZINC FINGER PROTEIN-RELATED"/>
    <property type="match status" value="1"/>
</dbReference>
<evidence type="ECO:0000256" key="2">
    <source>
        <dbReference type="ARBA" id="ARBA00022771"/>
    </source>
</evidence>
<accession>A0A9D5H9F9</accession>
<proteinExistence type="predicted"/>
<name>A0A9D5H9F9_9LILI</name>
<evidence type="ECO:0000259" key="5">
    <source>
        <dbReference type="PROSITE" id="PS50089"/>
    </source>
</evidence>
<dbReference type="InterPro" id="IPR013083">
    <property type="entry name" value="Znf_RING/FYVE/PHD"/>
</dbReference>
<dbReference type="SUPFAM" id="SSF57850">
    <property type="entry name" value="RING/U-box"/>
    <property type="match status" value="1"/>
</dbReference>
<reference evidence="6" key="1">
    <citation type="submission" date="2021-03" db="EMBL/GenBank/DDBJ databases">
        <authorList>
            <person name="Li Z."/>
            <person name="Yang C."/>
        </authorList>
    </citation>
    <scope>NUCLEOTIDE SEQUENCE</scope>
    <source>
        <strain evidence="6">Dzin_1.0</strain>
        <tissue evidence="6">Leaf</tissue>
    </source>
</reference>
<dbReference type="PROSITE" id="PS50089">
    <property type="entry name" value="ZF_RING_2"/>
    <property type="match status" value="1"/>
</dbReference>
<dbReference type="GO" id="GO:0061630">
    <property type="term" value="F:ubiquitin protein ligase activity"/>
    <property type="evidence" value="ECO:0007669"/>
    <property type="project" value="TreeGrafter"/>
</dbReference>
<gene>
    <name evidence="6" type="ORF">J5N97_025216</name>
</gene>
<keyword evidence="2 4" id="KW-0863">Zinc-finger</keyword>
<sequence>MGSLGGFSELPKFIIVLAFILTLIKKVLSLDFGFRGHDDMPEMTVIFSDENQENHEMILKRRVVMVVEEVMPVMAFKEVGRNVCGGCSSCMVCLHGFEEEEEVRKLSKCGHVFHSCCIDAWISHGWLTCPLCRAPLFNMDHLQPSDHYGDLILH</sequence>
<protein>
    <recommendedName>
        <fullName evidence="5">RING-type domain-containing protein</fullName>
    </recommendedName>
</protein>
<dbReference type="InterPro" id="IPR001841">
    <property type="entry name" value="Znf_RING"/>
</dbReference>
<dbReference type="Pfam" id="PF13639">
    <property type="entry name" value="zf-RING_2"/>
    <property type="match status" value="1"/>
</dbReference>
<dbReference type="PANTHER" id="PTHR45969:SF81">
    <property type="entry name" value="OS08G0157400 PROTEIN"/>
    <property type="match status" value="1"/>
</dbReference>
<dbReference type="EMBL" id="JAGGNH010000007">
    <property type="protein sequence ID" value="KAJ0968299.1"/>
    <property type="molecule type" value="Genomic_DNA"/>
</dbReference>
<dbReference type="GO" id="GO:0008270">
    <property type="term" value="F:zinc ion binding"/>
    <property type="evidence" value="ECO:0007669"/>
    <property type="project" value="UniProtKB-KW"/>
</dbReference>
<dbReference type="OrthoDB" id="8062037at2759"/>
<evidence type="ECO:0000313" key="7">
    <source>
        <dbReference type="Proteomes" id="UP001085076"/>
    </source>
</evidence>
<comment type="caution">
    <text evidence="6">The sequence shown here is derived from an EMBL/GenBank/DDBJ whole genome shotgun (WGS) entry which is preliminary data.</text>
</comment>
<feature type="domain" description="RING-type" evidence="5">
    <location>
        <begin position="90"/>
        <end position="133"/>
    </location>
</feature>
<evidence type="ECO:0000256" key="3">
    <source>
        <dbReference type="ARBA" id="ARBA00022833"/>
    </source>
</evidence>
<evidence type="ECO:0000256" key="4">
    <source>
        <dbReference type="PROSITE-ProRule" id="PRU00175"/>
    </source>
</evidence>
<dbReference type="Proteomes" id="UP001085076">
    <property type="component" value="Miscellaneous, Linkage group lg07"/>
</dbReference>